<evidence type="ECO:0000313" key="2">
    <source>
        <dbReference type="Proteomes" id="UP000828251"/>
    </source>
</evidence>
<gene>
    <name evidence="1" type="ORF">J1N35_020730</name>
</gene>
<reference evidence="1 2" key="1">
    <citation type="journal article" date="2021" name="Plant Biotechnol. J.">
        <title>Multi-omics assisted identification of the key and species-specific regulatory components of drought-tolerant mechanisms in Gossypium stocksii.</title>
        <authorList>
            <person name="Yu D."/>
            <person name="Ke L."/>
            <person name="Zhang D."/>
            <person name="Wu Y."/>
            <person name="Sun Y."/>
            <person name="Mei J."/>
            <person name="Sun J."/>
            <person name="Sun Y."/>
        </authorList>
    </citation>
    <scope>NUCLEOTIDE SEQUENCE [LARGE SCALE GENOMIC DNA]</scope>
    <source>
        <strain evidence="2">cv. E1</strain>
        <tissue evidence="1">Leaf</tissue>
    </source>
</reference>
<protein>
    <submittedName>
        <fullName evidence="1">Uncharacterized protein</fullName>
    </submittedName>
</protein>
<dbReference type="Proteomes" id="UP000828251">
    <property type="component" value="Unassembled WGS sequence"/>
</dbReference>
<keyword evidence="2" id="KW-1185">Reference proteome</keyword>
<proteinExistence type="predicted"/>
<comment type="caution">
    <text evidence="1">The sequence shown here is derived from an EMBL/GenBank/DDBJ whole genome shotgun (WGS) entry which is preliminary data.</text>
</comment>
<accession>A0A9D3VEI9</accession>
<dbReference type="AlphaFoldDB" id="A0A9D3VEI9"/>
<sequence length="206" mass="22916">MSTRLQEIRMQPVNLQARHRANECSRGTQLTGQIAGQLSSQNPSVISLAADVNARRPPRKPSVGHNKPLEPLASSQILRMIWPNGGDDISKREQIKGRQRQGKISKDNHAMEFAKHHPFTKDVQLGKWGRMKKPVLKQDQEPRGNCFFSFYSPTRKFGQDQGVVPQTRVARTICCSGKGAPIAWINTDLSPVRENSIPGCSLSLGI</sequence>
<name>A0A9D3VEI9_9ROSI</name>
<organism evidence="1 2">
    <name type="scientific">Gossypium stocksii</name>
    <dbReference type="NCBI Taxonomy" id="47602"/>
    <lineage>
        <taxon>Eukaryota</taxon>
        <taxon>Viridiplantae</taxon>
        <taxon>Streptophyta</taxon>
        <taxon>Embryophyta</taxon>
        <taxon>Tracheophyta</taxon>
        <taxon>Spermatophyta</taxon>
        <taxon>Magnoliopsida</taxon>
        <taxon>eudicotyledons</taxon>
        <taxon>Gunneridae</taxon>
        <taxon>Pentapetalae</taxon>
        <taxon>rosids</taxon>
        <taxon>malvids</taxon>
        <taxon>Malvales</taxon>
        <taxon>Malvaceae</taxon>
        <taxon>Malvoideae</taxon>
        <taxon>Gossypium</taxon>
    </lineage>
</organism>
<dbReference type="EMBL" id="JAIQCV010000007">
    <property type="protein sequence ID" value="KAH1080969.1"/>
    <property type="molecule type" value="Genomic_DNA"/>
</dbReference>
<evidence type="ECO:0000313" key="1">
    <source>
        <dbReference type="EMBL" id="KAH1080969.1"/>
    </source>
</evidence>